<dbReference type="Gene3D" id="2.10.25.10">
    <property type="entry name" value="Laminin"/>
    <property type="match status" value="2"/>
</dbReference>
<dbReference type="PANTHER" id="PTHR47324">
    <property type="entry name" value="PROTEIN IRG-7-RELATED"/>
    <property type="match status" value="1"/>
</dbReference>
<evidence type="ECO:0000259" key="4">
    <source>
        <dbReference type="PROSITE" id="PS50026"/>
    </source>
</evidence>
<feature type="compositionally biased region" description="Polar residues" evidence="2">
    <location>
        <begin position="323"/>
        <end position="338"/>
    </location>
</feature>
<feature type="disulfide bond" evidence="1">
    <location>
        <begin position="116"/>
        <end position="125"/>
    </location>
</feature>
<keyword evidence="3" id="KW-1133">Transmembrane helix</keyword>
<evidence type="ECO:0000256" key="3">
    <source>
        <dbReference type="SAM" id="Phobius"/>
    </source>
</evidence>
<comment type="caution">
    <text evidence="1">Lacks conserved residue(s) required for the propagation of feature annotation.</text>
</comment>
<evidence type="ECO:0000313" key="6">
    <source>
        <dbReference type="WBParaSite" id="PSAMB.scaffold6283size9817.g28247.t1"/>
    </source>
</evidence>
<keyword evidence="3" id="KW-0472">Membrane</keyword>
<sequence>MPLSYLRRASREEARNERKCICLQPFTGRYCEDYICVNGISLGSQYDPESIYFNKRCLCDTGWTGPQCSVSIFNRCGENGFEDNGKCICNQNFVGERCQYVTKCFNGQLYNGRCACHYGWAGNFCDKIICHQGEADQTKKMCICPAKYRGKFCDFCAEPSSSPPPDCAPLIGHRIVRINSNNALIIAAAVLLVVSVLLLILLYLNRHNISRSKNALKKALKKATANIEQRLPNKSDEISPLNGDNQTINVESTANNENFYNLPPSPHYEALKPAEQVQKDQDVSQTAISRAETGALLSNQPKVSFFLKEAQTATAERAEQQDRTSNPTSDMRKSQNGIVCSPDKKFDNVTFTEFENNV</sequence>
<proteinExistence type="predicted"/>
<keyword evidence="3" id="KW-0812">Transmembrane</keyword>
<accession>A0A914X1P0</accession>
<dbReference type="InterPro" id="IPR000742">
    <property type="entry name" value="EGF"/>
</dbReference>
<organism evidence="5 6">
    <name type="scientific">Plectus sambesii</name>
    <dbReference type="NCBI Taxonomy" id="2011161"/>
    <lineage>
        <taxon>Eukaryota</taxon>
        <taxon>Metazoa</taxon>
        <taxon>Ecdysozoa</taxon>
        <taxon>Nematoda</taxon>
        <taxon>Chromadorea</taxon>
        <taxon>Plectida</taxon>
        <taxon>Plectina</taxon>
        <taxon>Plectoidea</taxon>
        <taxon>Plectidae</taxon>
        <taxon>Plectus</taxon>
    </lineage>
</organism>
<dbReference type="PANTHER" id="PTHR47324:SF3">
    <property type="entry name" value="EGF-LIKE DOMAIN-CONTAINING PROTEIN"/>
    <property type="match status" value="1"/>
</dbReference>
<dbReference type="PROSITE" id="PS50026">
    <property type="entry name" value="EGF_3"/>
    <property type="match status" value="1"/>
</dbReference>
<dbReference type="AlphaFoldDB" id="A0A914X1P0"/>
<dbReference type="InterPro" id="IPR053295">
    <property type="entry name" value="Innate_immunity_reg"/>
</dbReference>
<feature type="domain" description="EGF-like" evidence="4">
    <location>
        <begin position="90"/>
        <end position="126"/>
    </location>
</feature>
<feature type="transmembrane region" description="Helical" evidence="3">
    <location>
        <begin position="183"/>
        <end position="204"/>
    </location>
</feature>
<reference evidence="6" key="1">
    <citation type="submission" date="2022-11" db="UniProtKB">
        <authorList>
            <consortium name="WormBaseParasite"/>
        </authorList>
    </citation>
    <scope>IDENTIFICATION</scope>
</reference>
<evidence type="ECO:0000313" key="5">
    <source>
        <dbReference type="Proteomes" id="UP000887566"/>
    </source>
</evidence>
<dbReference type="Proteomes" id="UP000887566">
    <property type="component" value="Unplaced"/>
</dbReference>
<keyword evidence="1" id="KW-0245">EGF-like domain</keyword>
<protein>
    <submittedName>
        <fullName evidence="6">EGF-like domain-containing protein</fullName>
    </submittedName>
</protein>
<dbReference type="PROSITE" id="PS01186">
    <property type="entry name" value="EGF_2"/>
    <property type="match status" value="2"/>
</dbReference>
<dbReference type="PROSITE" id="PS00022">
    <property type="entry name" value="EGF_1"/>
    <property type="match status" value="2"/>
</dbReference>
<keyword evidence="1" id="KW-1015">Disulfide bond</keyword>
<dbReference type="WBParaSite" id="PSAMB.scaffold6283size9817.g28247.t1">
    <property type="protein sequence ID" value="PSAMB.scaffold6283size9817.g28247.t1"/>
    <property type="gene ID" value="PSAMB.scaffold6283size9817.g28247"/>
</dbReference>
<keyword evidence="5" id="KW-1185">Reference proteome</keyword>
<evidence type="ECO:0000256" key="1">
    <source>
        <dbReference type="PROSITE-ProRule" id="PRU00076"/>
    </source>
</evidence>
<evidence type="ECO:0000256" key="2">
    <source>
        <dbReference type="SAM" id="MobiDB-lite"/>
    </source>
</evidence>
<feature type="region of interest" description="Disordered" evidence="2">
    <location>
        <begin position="313"/>
        <end position="342"/>
    </location>
</feature>
<name>A0A914X1P0_9BILA</name>